<dbReference type="GO" id="GO:0004674">
    <property type="term" value="F:protein serine/threonine kinase activity"/>
    <property type="evidence" value="ECO:0007669"/>
    <property type="project" value="UniProtKB-KW"/>
</dbReference>
<evidence type="ECO:0000256" key="6">
    <source>
        <dbReference type="ARBA" id="ARBA00022840"/>
    </source>
</evidence>
<evidence type="ECO:0000259" key="10">
    <source>
        <dbReference type="PROSITE" id="PS50011"/>
    </source>
</evidence>
<dbReference type="InterPro" id="IPR050660">
    <property type="entry name" value="NEK_Ser/Thr_kinase"/>
</dbReference>
<keyword evidence="6" id="KW-0067">ATP-binding</keyword>
<comment type="caution">
    <text evidence="11">The sequence shown here is derived from an EMBL/GenBank/DDBJ whole genome shotgun (WGS) entry which is preliminary data.</text>
</comment>
<name>A0A9P4LQA2_9PLEO</name>
<dbReference type="EC" id="2.7.11.1" evidence="1"/>
<dbReference type="PROSITE" id="PS00108">
    <property type="entry name" value="PROTEIN_KINASE_ST"/>
    <property type="match status" value="1"/>
</dbReference>
<sequence length="435" mass="49002">MRDAPKMKSNFKVQKRPKWTWKVVESFGQSGGGMNGGIFKVQAEGDVYHDRYFIEKRFSMRRVEGEPPPEWAAKEIQLMYQLKDHDGVVKIVDHFVDESLTKASVYMEYCELGDLGGVIKGVKESGPVNEHKIWKWFIDLMDTLVYMHRGPNPENNNDVMKHWNIIHHLDIKPQNIFLTKDKDKGEIIVKLADFGGSVSATWNFQTKTRKEVRRSDVQSQGWDAPEAPNCSAATDVWQIALSIACVCVPNMNPRSGLNPNGVPWDKFQPAGRNYSQELNSVLIWCLTDDERQRPGAMEISKRAKEMYSQIKYHLRADDNPMYVATGGSKGAKRPQAPWPGLSLGPRAADRHRPGLQEHTLSDPGVQRRGLGNNQYGPFVQNQQAPMSPRANDEGIRNGGGTPQYGGLPRGFIPGHSPHEFGGGYFGRGGGWYRRL</sequence>
<evidence type="ECO:0000256" key="7">
    <source>
        <dbReference type="ARBA" id="ARBA00047899"/>
    </source>
</evidence>
<evidence type="ECO:0000256" key="1">
    <source>
        <dbReference type="ARBA" id="ARBA00012513"/>
    </source>
</evidence>
<dbReference type="EMBL" id="ML978179">
    <property type="protein sequence ID" value="KAF2031634.1"/>
    <property type="molecule type" value="Genomic_DNA"/>
</dbReference>
<keyword evidence="5 11" id="KW-0418">Kinase</keyword>
<dbReference type="InterPro" id="IPR008271">
    <property type="entry name" value="Ser/Thr_kinase_AS"/>
</dbReference>
<dbReference type="PROSITE" id="PS50011">
    <property type="entry name" value="PROTEIN_KINASE_DOM"/>
    <property type="match status" value="1"/>
</dbReference>
<dbReference type="Gene3D" id="1.10.510.10">
    <property type="entry name" value="Transferase(Phosphotransferase) domain 1"/>
    <property type="match status" value="1"/>
</dbReference>
<evidence type="ECO:0000256" key="2">
    <source>
        <dbReference type="ARBA" id="ARBA00022527"/>
    </source>
</evidence>
<proteinExistence type="predicted"/>
<dbReference type="AlphaFoldDB" id="A0A9P4LQA2"/>
<organism evidence="11 12">
    <name type="scientific">Setomelanomma holmii</name>
    <dbReference type="NCBI Taxonomy" id="210430"/>
    <lineage>
        <taxon>Eukaryota</taxon>
        <taxon>Fungi</taxon>
        <taxon>Dikarya</taxon>
        <taxon>Ascomycota</taxon>
        <taxon>Pezizomycotina</taxon>
        <taxon>Dothideomycetes</taxon>
        <taxon>Pleosporomycetidae</taxon>
        <taxon>Pleosporales</taxon>
        <taxon>Pleosporineae</taxon>
        <taxon>Phaeosphaeriaceae</taxon>
        <taxon>Setomelanomma</taxon>
    </lineage>
</organism>
<dbReference type="SMART" id="SM00220">
    <property type="entry name" value="S_TKc"/>
    <property type="match status" value="1"/>
</dbReference>
<evidence type="ECO:0000256" key="3">
    <source>
        <dbReference type="ARBA" id="ARBA00022679"/>
    </source>
</evidence>
<comment type="catalytic activity">
    <reaction evidence="7">
        <text>L-threonyl-[protein] + ATP = O-phospho-L-threonyl-[protein] + ADP + H(+)</text>
        <dbReference type="Rhea" id="RHEA:46608"/>
        <dbReference type="Rhea" id="RHEA-COMP:11060"/>
        <dbReference type="Rhea" id="RHEA-COMP:11605"/>
        <dbReference type="ChEBI" id="CHEBI:15378"/>
        <dbReference type="ChEBI" id="CHEBI:30013"/>
        <dbReference type="ChEBI" id="CHEBI:30616"/>
        <dbReference type="ChEBI" id="CHEBI:61977"/>
        <dbReference type="ChEBI" id="CHEBI:456216"/>
        <dbReference type="EC" id="2.7.11.1"/>
    </reaction>
</comment>
<evidence type="ECO:0000313" key="11">
    <source>
        <dbReference type="EMBL" id="KAF2031634.1"/>
    </source>
</evidence>
<evidence type="ECO:0000256" key="8">
    <source>
        <dbReference type="ARBA" id="ARBA00048679"/>
    </source>
</evidence>
<evidence type="ECO:0000256" key="5">
    <source>
        <dbReference type="ARBA" id="ARBA00022777"/>
    </source>
</evidence>
<accession>A0A9P4LQA2</accession>
<dbReference type="PANTHER" id="PTHR43671">
    <property type="entry name" value="SERINE/THREONINE-PROTEIN KINASE NEK"/>
    <property type="match status" value="1"/>
</dbReference>
<evidence type="ECO:0000256" key="4">
    <source>
        <dbReference type="ARBA" id="ARBA00022741"/>
    </source>
</evidence>
<dbReference type="InterPro" id="IPR000719">
    <property type="entry name" value="Prot_kinase_dom"/>
</dbReference>
<dbReference type="Pfam" id="PF00069">
    <property type="entry name" value="Pkinase"/>
    <property type="match status" value="1"/>
</dbReference>
<evidence type="ECO:0000256" key="9">
    <source>
        <dbReference type="SAM" id="MobiDB-lite"/>
    </source>
</evidence>
<comment type="catalytic activity">
    <reaction evidence="8">
        <text>L-seryl-[protein] + ATP = O-phospho-L-seryl-[protein] + ADP + H(+)</text>
        <dbReference type="Rhea" id="RHEA:17989"/>
        <dbReference type="Rhea" id="RHEA-COMP:9863"/>
        <dbReference type="Rhea" id="RHEA-COMP:11604"/>
        <dbReference type="ChEBI" id="CHEBI:15378"/>
        <dbReference type="ChEBI" id="CHEBI:29999"/>
        <dbReference type="ChEBI" id="CHEBI:30616"/>
        <dbReference type="ChEBI" id="CHEBI:83421"/>
        <dbReference type="ChEBI" id="CHEBI:456216"/>
        <dbReference type="EC" id="2.7.11.1"/>
    </reaction>
</comment>
<keyword evidence="2" id="KW-0723">Serine/threonine-protein kinase</keyword>
<protein>
    <recommendedName>
        <fullName evidence="1">non-specific serine/threonine protein kinase</fullName>
        <ecNumber evidence="1">2.7.11.1</ecNumber>
    </recommendedName>
</protein>
<gene>
    <name evidence="11" type="ORF">EK21DRAFT_62885</name>
</gene>
<reference evidence="11" key="1">
    <citation type="journal article" date="2020" name="Stud. Mycol.">
        <title>101 Dothideomycetes genomes: a test case for predicting lifestyles and emergence of pathogens.</title>
        <authorList>
            <person name="Haridas S."/>
            <person name="Albert R."/>
            <person name="Binder M."/>
            <person name="Bloem J."/>
            <person name="Labutti K."/>
            <person name="Salamov A."/>
            <person name="Andreopoulos B."/>
            <person name="Baker S."/>
            <person name="Barry K."/>
            <person name="Bills G."/>
            <person name="Bluhm B."/>
            <person name="Cannon C."/>
            <person name="Castanera R."/>
            <person name="Culley D."/>
            <person name="Daum C."/>
            <person name="Ezra D."/>
            <person name="Gonzalez J."/>
            <person name="Henrissat B."/>
            <person name="Kuo A."/>
            <person name="Liang C."/>
            <person name="Lipzen A."/>
            <person name="Lutzoni F."/>
            <person name="Magnuson J."/>
            <person name="Mondo S."/>
            <person name="Nolan M."/>
            <person name="Ohm R."/>
            <person name="Pangilinan J."/>
            <person name="Park H.-J."/>
            <person name="Ramirez L."/>
            <person name="Alfaro M."/>
            <person name="Sun H."/>
            <person name="Tritt A."/>
            <person name="Yoshinaga Y."/>
            <person name="Zwiers L.-H."/>
            <person name="Turgeon B."/>
            <person name="Goodwin S."/>
            <person name="Spatafora J."/>
            <person name="Crous P."/>
            <person name="Grigoriev I."/>
        </authorList>
    </citation>
    <scope>NUCLEOTIDE SEQUENCE</scope>
    <source>
        <strain evidence="11">CBS 110217</strain>
    </source>
</reference>
<dbReference type="SUPFAM" id="SSF56112">
    <property type="entry name" value="Protein kinase-like (PK-like)"/>
    <property type="match status" value="1"/>
</dbReference>
<feature type="region of interest" description="Disordered" evidence="9">
    <location>
        <begin position="379"/>
        <end position="405"/>
    </location>
</feature>
<keyword evidence="3" id="KW-0808">Transferase</keyword>
<keyword evidence="12" id="KW-1185">Reference proteome</keyword>
<evidence type="ECO:0000313" key="12">
    <source>
        <dbReference type="Proteomes" id="UP000799777"/>
    </source>
</evidence>
<dbReference type="Proteomes" id="UP000799777">
    <property type="component" value="Unassembled WGS sequence"/>
</dbReference>
<dbReference type="InterPro" id="IPR011009">
    <property type="entry name" value="Kinase-like_dom_sf"/>
</dbReference>
<dbReference type="OrthoDB" id="310217at2759"/>
<keyword evidence="4" id="KW-0547">Nucleotide-binding</keyword>
<feature type="domain" description="Protein kinase" evidence="10">
    <location>
        <begin position="24"/>
        <end position="307"/>
    </location>
</feature>
<dbReference type="GO" id="GO:0005524">
    <property type="term" value="F:ATP binding"/>
    <property type="evidence" value="ECO:0007669"/>
    <property type="project" value="UniProtKB-KW"/>
</dbReference>
<dbReference type="GO" id="GO:0005634">
    <property type="term" value="C:nucleus"/>
    <property type="evidence" value="ECO:0007669"/>
    <property type="project" value="TreeGrafter"/>
</dbReference>
<dbReference type="PANTHER" id="PTHR43671:SF98">
    <property type="entry name" value="SERINE_THREONINE-PROTEIN KINASE NEK11"/>
    <property type="match status" value="1"/>
</dbReference>